<dbReference type="Pfam" id="PF13328">
    <property type="entry name" value="HD_4"/>
    <property type="match status" value="1"/>
</dbReference>
<gene>
    <name evidence="2" type="ORF">EHS25_010274</name>
</gene>
<dbReference type="Gene3D" id="1.10.3210.10">
    <property type="entry name" value="Hypothetical protein af1432"/>
    <property type="match status" value="1"/>
</dbReference>
<feature type="compositionally biased region" description="Low complexity" evidence="1">
    <location>
        <begin position="52"/>
        <end position="64"/>
    </location>
</feature>
<organism evidence="2 3">
    <name type="scientific">Saitozyma podzolica</name>
    <dbReference type="NCBI Taxonomy" id="1890683"/>
    <lineage>
        <taxon>Eukaryota</taxon>
        <taxon>Fungi</taxon>
        <taxon>Dikarya</taxon>
        <taxon>Basidiomycota</taxon>
        <taxon>Agaricomycotina</taxon>
        <taxon>Tremellomycetes</taxon>
        <taxon>Tremellales</taxon>
        <taxon>Trimorphomycetaceae</taxon>
        <taxon>Saitozyma</taxon>
    </lineage>
</organism>
<feature type="compositionally biased region" description="Low complexity" evidence="1">
    <location>
        <begin position="7"/>
        <end position="23"/>
    </location>
</feature>
<dbReference type="SUPFAM" id="SSF109604">
    <property type="entry name" value="HD-domain/PDEase-like"/>
    <property type="match status" value="1"/>
</dbReference>
<evidence type="ECO:0000256" key="1">
    <source>
        <dbReference type="SAM" id="MobiDB-lite"/>
    </source>
</evidence>
<dbReference type="AlphaFoldDB" id="A0A427YJ32"/>
<comment type="caution">
    <text evidence="2">The sequence shown here is derived from an EMBL/GenBank/DDBJ whole genome shotgun (WGS) entry which is preliminary data.</text>
</comment>
<feature type="compositionally biased region" description="Acidic residues" evidence="1">
    <location>
        <begin position="65"/>
        <end position="75"/>
    </location>
</feature>
<dbReference type="STRING" id="1890683.A0A427YJ32"/>
<dbReference type="PANTHER" id="PTHR46246">
    <property type="entry name" value="GUANOSINE-3',5'-BIS(DIPHOSPHATE) 3'-PYROPHOSPHOHYDROLASE MESH1"/>
    <property type="match status" value="1"/>
</dbReference>
<accession>A0A427YJ32</accession>
<dbReference type="PANTHER" id="PTHR46246:SF1">
    <property type="entry name" value="GUANOSINE-3',5'-BIS(DIPHOSPHATE) 3'-PYROPHOSPHOHYDROLASE MESH1"/>
    <property type="match status" value="1"/>
</dbReference>
<protein>
    <recommendedName>
        <fullName evidence="4">HD/PDEase domain-containing protein</fullName>
    </recommendedName>
</protein>
<dbReference type="Proteomes" id="UP000279259">
    <property type="component" value="Unassembled WGS sequence"/>
</dbReference>
<evidence type="ECO:0008006" key="4">
    <source>
        <dbReference type="Google" id="ProtNLM"/>
    </source>
</evidence>
<feature type="region of interest" description="Disordered" evidence="1">
    <location>
        <begin position="1"/>
        <end position="75"/>
    </location>
</feature>
<dbReference type="InterPro" id="IPR052194">
    <property type="entry name" value="MESH1"/>
</dbReference>
<evidence type="ECO:0000313" key="2">
    <source>
        <dbReference type="EMBL" id="RSH91098.1"/>
    </source>
</evidence>
<keyword evidence="3" id="KW-1185">Reference proteome</keyword>
<evidence type="ECO:0000313" key="3">
    <source>
        <dbReference type="Proteomes" id="UP000279259"/>
    </source>
</evidence>
<dbReference type="GO" id="GO:0008893">
    <property type="term" value="F:guanosine-3',5'-bis(diphosphate) 3'-diphosphatase activity"/>
    <property type="evidence" value="ECO:0007669"/>
    <property type="project" value="TreeGrafter"/>
</dbReference>
<dbReference type="EMBL" id="RSCD01000009">
    <property type="protein sequence ID" value="RSH91098.1"/>
    <property type="molecule type" value="Genomic_DNA"/>
</dbReference>
<proteinExistence type="predicted"/>
<dbReference type="OrthoDB" id="430679at2759"/>
<name>A0A427YJ32_9TREE</name>
<reference evidence="2 3" key="1">
    <citation type="submission" date="2018-11" db="EMBL/GenBank/DDBJ databases">
        <title>Genome sequence of Saitozyma podzolica DSM 27192.</title>
        <authorList>
            <person name="Aliyu H."/>
            <person name="Gorte O."/>
            <person name="Ochsenreither K."/>
        </authorList>
    </citation>
    <scope>NUCLEOTIDE SEQUENCE [LARGE SCALE GENOMIC DNA]</scope>
    <source>
        <strain evidence="2 3">DSM 27192</strain>
    </source>
</reference>
<sequence>MSPVPYPAANAPSSAHPSPMAKPTLLDPEPCDPSPIDPRTKMLDPSPPMSRLGSGNALLGLANGAEEDGDDEDGAREEGDAAVMLRTIDFAARKHSCQRRKDVDQTPYINHPIAVANFLSSTGITDIRVLQAAILHDTVEDTHTSIEEIADTFGMDVARIVEECTDDTSLSGQQRKAEQIRTARGKSKEAQQVKLADSERLEDVGGRDTFKLHNLESIRRSPPVGWGKRRIQNYFIWAKQVTDLCAASHPLLSTRLQRLYETAWTRVGDEYFPCHPDVAGPISEIEKHRIDRRLGCLKEGEKRSPKPIFF</sequence>